<reference evidence="1" key="1">
    <citation type="submission" date="2020-04" db="EMBL/GenBank/DDBJ databases">
        <authorList>
            <person name="Alioto T."/>
            <person name="Alioto T."/>
            <person name="Gomez Garrido J."/>
        </authorList>
    </citation>
    <scope>NUCLEOTIDE SEQUENCE</scope>
    <source>
        <strain evidence="1">A484AB</strain>
    </source>
</reference>
<dbReference type="EMBL" id="CACRXK020010343">
    <property type="protein sequence ID" value="CAB4019196.1"/>
    <property type="molecule type" value="Genomic_DNA"/>
</dbReference>
<evidence type="ECO:0000313" key="2">
    <source>
        <dbReference type="Proteomes" id="UP001152795"/>
    </source>
</evidence>
<gene>
    <name evidence="1" type="ORF">PACLA_8A067728</name>
</gene>
<name>A0A6S7INB5_PARCT</name>
<dbReference type="Proteomes" id="UP001152795">
    <property type="component" value="Unassembled WGS sequence"/>
</dbReference>
<protein>
    <submittedName>
        <fullName evidence="1">Uncharacterized protein</fullName>
    </submittedName>
</protein>
<dbReference type="AlphaFoldDB" id="A0A6S7INB5"/>
<comment type="caution">
    <text evidence="1">The sequence shown here is derived from an EMBL/GenBank/DDBJ whole genome shotgun (WGS) entry which is preliminary data.</text>
</comment>
<organism evidence="1 2">
    <name type="scientific">Paramuricea clavata</name>
    <name type="common">Red gorgonian</name>
    <name type="synonym">Violescent sea-whip</name>
    <dbReference type="NCBI Taxonomy" id="317549"/>
    <lineage>
        <taxon>Eukaryota</taxon>
        <taxon>Metazoa</taxon>
        <taxon>Cnidaria</taxon>
        <taxon>Anthozoa</taxon>
        <taxon>Octocorallia</taxon>
        <taxon>Malacalcyonacea</taxon>
        <taxon>Plexauridae</taxon>
        <taxon>Paramuricea</taxon>
    </lineage>
</organism>
<proteinExistence type="predicted"/>
<sequence>MAFATFRKREDEPQEFYVHLNSVCELKATQETEILKHFVSDMLHRSSPNSQRRAHTLMKLAPRIETENKKYIKERMYRKLATEAQNAVFGKPYAPDNATDQ</sequence>
<keyword evidence="2" id="KW-1185">Reference proteome</keyword>
<evidence type="ECO:0000313" key="1">
    <source>
        <dbReference type="EMBL" id="CAB4019196.1"/>
    </source>
</evidence>
<accession>A0A6S7INB5</accession>